<name>A0A8J7HWX0_9NOST</name>
<evidence type="ECO:0000256" key="2">
    <source>
        <dbReference type="ARBA" id="ARBA00022549"/>
    </source>
</evidence>
<evidence type="ECO:0000256" key="3">
    <source>
        <dbReference type="ARBA" id="ARBA00022738"/>
    </source>
</evidence>
<dbReference type="RefSeq" id="WP_214430489.1">
    <property type="nucleotide sequence ID" value="NZ_CAWPUQ010000110.1"/>
</dbReference>
<gene>
    <name evidence="6" type="ORF">I8752_01125</name>
</gene>
<dbReference type="InterPro" id="IPR036259">
    <property type="entry name" value="MFS_trans_sf"/>
</dbReference>
<keyword evidence="2" id="KW-0042">Antenna complex</keyword>
<feature type="transmembrane region" description="Helical" evidence="5">
    <location>
        <begin position="31"/>
        <end position="48"/>
    </location>
</feature>
<evidence type="ECO:0000256" key="1">
    <source>
        <dbReference type="ARBA" id="ARBA00009299"/>
    </source>
</evidence>
<reference evidence="6 7" key="1">
    <citation type="journal article" date="2021" name="Int. J. Syst. Evol. Microbiol.">
        <title>Amazonocrinis nigriterrae gen. nov., sp. nov., Atlanticothrix silvestris gen. nov., sp. nov. and Dendronalium phyllosphericum gen. nov., sp. nov., nostocacean cyanobacteria from Brazilian environments.</title>
        <authorList>
            <person name="Alvarenga D.O."/>
            <person name="Andreote A.P.D."/>
            <person name="Branco L.H.Z."/>
            <person name="Delbaje E."/>
            <person name="Cruz R.B."/>
            <person name="Varani A.M."/>
            <person name="Fiore M.F."/>
        </authorList>
    </citation>
    <scope>NUCLEOTIDE SEQUENCE [LARGE SCALE GENOMIC DNA]</scope>
    <source>
        <strain evidence="6 7">CENA369</strain>
    </source>
</reference>
<dbReference type="GO" id="GO:0030089">
    <property type="term" value="C:phycobilisome"/>
    <property type="evidence" value="ECO:0007669"/>
    <property type="project" value="UniProtKB-KW"/>
</dbReference>
<feature type="transmembrane region" description="Helical" evidence="5">
    <location>
        <begin position="93"/>
        <end position="113"/>
    </location>
</feature>
<proteinExistence type="inferred from homology"/>
<evidence type="ECO:0000313" key="6">
    <source>
        <dbReference type="EMBL" id="MBH8571649.1"/>
    </source>
</evidence>
<feature type="transmembrane region" description="Helical" evidence="5">
    <location>
        <begin position="244"/>
        <end position="267"/>
    </location>
</feature>
<dbReference type="SUPFAM" id="SSF48371">
    <property type="entry name" value="ARM repeat"/>
    <property type="match status" value="1"/>
</dbReference>
<dbReference type="EMBL" id="JAECZA010000002">
    <property type="protein sequence ID" value="MBH8571649.1"/>
    <property type="molecule type" value="Genomic_DNA"/>
</dbReference>
<organism evidence="6 7">
    <name type="scientific">Dendronalium phyllosphericum CENA369</name>
    <dbReference type="NCBI Taxonomy" id="1725256"/>
    <lineage>
        <taxon>Bacteria</taxon>
        <taxon>Bacillati</taxon>
        <taxon>Cyanobacteriota</taxon>
        <taxon>Cyanophyceae</taxon>
        <taxon>Nostocales</taxon>
        <taxon>Nostocaceae</taxon>
        <taxon>Dendronalium</taxon>
        <taxon>Dendronalium phyllosphericum</taxon>
    </lineage>
</organism>
<dbReference type="AlphaFoldDB" id="A0A8J7HWX0"/>
<feature type="transmembrane region" description="Helical" evidence="5">
    <location>
        <begin position="309"/>
        <end position="337"/>
    </location>
</feature>
<feature type="transmembrane region" description="Helical" evidence="5">
    <location>
        <begin position="420"/>
        <end position="440"/>
    </location>
</feature>
<evidence type="ECO:0000313" key="7">
    <source>
        <dbReference type="Proteomes" id="UP000662314"/>
    </source>
</evidence>
<sequence length="998" mass="112880">MELKNDLFAANRGMARLLQWVNLRPEEGDRTFLMFAFYTTVCVGLRWAEDSTVALFLDQYGAGPLPWMYIASAAMGAAIVFIYSWLQKIFPLRWVIVAIAPCMVVPLMLSVLLRWGIHFSYLSVILVFLMRLWVDALYVVNDLNTSIVANQLFNIREIKRTYPLVSSGLLMADVISGFSLPWLLQFAKLNKVIVIACAVIVLGAAILAYLSHHYQASFPDAPQRLVTQEQASRHRRIQAPLRRYTWQLFAFVGLLQVIGLLVDFQYLRELKSNLGEQELASFLGLFGGIVGLCELTTQWFVSSRLIERIGVFFTAALLPISVGFIVPGAIALLNLVPGVQAQGIFWGLVSLKFCDELLRYTFVISSGPVLYQPIPERIRSRMQALSGGTAEAIATGFTGLLILVTVFVCERFVPSSLQKWVLVIETVLAAATCLKVVWVLRSRYVDLLVLSAERGELSATNVGLRVFKQGVVKALREKGSTADKHSCIELLAQIDPQGVSQVLAPLLIDLNPDLQRQSLEVMLVTGANHTYVVEVRSLLEQPQGTVDPEVFALALRYVWLAEANPNLSQLEDYLQARHHSLIRATAAALILRQGTPIQKVAATKTMRRMLTHKQERERINGVKALREAVYLQALRIHIPNLLQDESLRVRCAVLEMIAATHLEEYYSALLAALYYKSTRTTAMRALIRLENEALAMLLQLATNNYKPEIVRMYAWRTIAQISTLEAKETLWLHLETSWGATRYHILRSLLKIQKQPDITVLDRFQHSRVEHLIDQELKFLGEIYAAYLDLQTHQTLENHQPCERVTIVCELLERALQELELDVKERLLLLLRLLYSPEKMQAAAFNLRSQSAVNLARGLEILEHTVNLPTKSLLLNILDKRSHQEKLHYLVEAKFAQYEQMAVGDRLRKILTLGNFLSDWCLACCFHVALVSRIRLTSGEILVALRHPTGFVREAAIAYLSVVSHRVMLELLPKLQKDSHPLIAAQVKELMKKYPIKN</sequence>
<dbReference type="Proteomes" id="UP000662314">
    <property type="component" value="Unassembled WGS sequence"/>
</dbReference>
<dbReference type="SUPFAM" id="SSF103473">
    <property type="entry name" value="MFS general substrate transporter"/>
    <property type="match status" value="1"/>
</dbReference>
<protein>
    <submittedName>
        <fullName evidence="6">MFS transporter</fullName>
    </submittedName>
</protein>
<feature type="transmembrane region" description="Helical" evidence="5">
    <location>
        <begin position="68"/>
        <end position="86"/>
    </location>
</feature>
<keyword evidence="5" id="KW-1133">Transmembrane helix</keyword>
<keyword evidence="5" id="KW-0472">Membrane</keyword>
<feature type="transmembrane region" description="Helical" evidence="5">
    <location>
        <begin position="279"/>
        <end position="297"/>
    </location>
</feature>
<feature type="transmembrane region" description="Helical" evidence="5">
    <location>
        <begin position="386"/>
        <end position="408"/>
    </location>
</feature>
<accession>A0A8J7HWX0</accession>
<comment type="caution">
    <text evidence="6">The sequence shown here is derived from an EMBL/GenBank/DDBJ whole genome shotgun (WGS) entry which is preliminary data.</text>
</comment>
<keyword evidence="4" id="KW-0456">Lyase</keyword>
<feature type="transmembrane region" description="Helical" evidence="5">
    <location>
        <begin position="192"/>
        <end position="210"/>
    </location>
</feature>
<dbReference type="InterPro" id="IPR011989">
    <property type="entry name" value="ARM-like"/>
</dbReference>
<evidence type="ECO:0000256" key="4">
    <source>
        <dbReference type="ARBA" id="ARBA00023239"/>
    </source>
</evidence>
<keyword evidence="7" id="KW-1185">Reference proteome</keyword>
<comment type="similarity">
    <text evidence="1">Belongs to the CpcE/RpcE/PecE family.</text>
</comment>
<dbReference type="Gene3D" id="1.25.10.10">
    <property type="entry name" value="Leucine-rich Repeat Variant"/>
    <property type="match status" value="1"/>
</dbReference>
<dbReference type="InterPro" id="IPR016024">
    <property type="entry name" value="ARM-type_fold"/>
</dbReference>
<dbReference type="GO" id="GO:0016829">
    <property type="term" value="F:lyase activity"/>
    <property type="evidence" value="ECO:0007669"/>
    <property type="project" value="UniProtKB-KW"/>
</dbReference>
<keyword evidence="5" id="KW-0812">Transmembrane</keyword>
<feature type="transmembrane region" description="Helical" evidence="5">
    <location>
        <begin position="161"/>
        <end position="180"/>
    </location>
</feature>
<feature type="transmembrane region" description="Helical" evidence="5">
    <location>
        <begin position="119"/>
        <end position="140"/>
    </location>
</feature>
<evidence type="ECO:0000256" key="5">
    <source>
        <dbReference type="SAM" id="Phobius"/>
    </source>
</evidence>
<keyword evidence="3" id="KW-0605">Phycobilisome</keyword>